<dbReference type="Pfam" id="PF00005">
    <property type="entry name" value="ABC_tran"/>
    <property type="match status" value="1"/>
</dbReference>
<dbReference type="InterPro" id="IPR036259">
    <property type="entry name" value="MFS_trans_sf"/>
</dbReference>
<dbReference type="InterPro" id="IPR003593">
    <property type="entry name" value="AAA+_ATPase"/>
</dbReference>
<proteinExistence type="inferred from homology"/>
<keyword evidence="15" id="KW-1185">Reference proteome</keyword>
<dbReference type="CDD" id="cd06174">
    <property type="entry name" value="MFS"/>
    <property type="match status" value="1"/>
</dbReference>
<evidence type="ECO:0000256" key="10">
    <source>
        <dbReference type="SAM" id="MobiDB-lite"/>
    </source>
</evidence>
<dbReference type="SUPFAM" id="SSF103473">
    <property type="entry name" value="MFS general substrate transporter"/>
    <property type="match status" value="1"/>
</dbReference>
<dbReference type="Gene3D" id="3.40.50.300">
    <property type="entry name" value="P-loop containing nucleotide triphosphate hydrolases"/>
    <property type="match status" value="1"/>
</dbReference>
<dbReference type="Pfam" id="PF07690">
    <property type="entry name" value="MFS_1"/>
    <property type="match status" value="1"/>
</dbReference>
<feature type="transmembrane region" description="Helical" evidence="11">
    <location>
        <begin position="233"/>
        <end position="254"/>
    </location>
</feature>
<dbReference type="CDD" id="cd03224">
    <property type="entry name" value="ABC_TM1139_LivF_branched"/>
    <property type="match status" value="1"/>
</dbReference>
<feature type="transmembrane region" description="Helical" evidence="11">
    <location>
        <begin position="325"/>
        <end position="347"/>
    </location>
</feature>
<accession>A0ABV5Y9I3</accession>
<dbReference type="PROSITE" id="PS50893">
    <property type="entry name" value="ABC_TRANSPORTER_2"/>
    <property type="match status" value="1"/>
</dbReference>
<dbReference type="RefSeq" id="WP_378196283.1">
    <property type="nucleotide sequence ID" value="NZ_JBHLZP010000025.1"/>
</dbReference>
<feature type="region of interest" description="Disordered" evidence="10">
    <location>
        <begin position="1"/>
        <end position="34"/>
    </location>
</feature>
<feature type="domain" description="ABC transporter" evidence="13">
    <location>
        <begin position="536"/>
        <end position="769"/>
    </location>
</feature>
<comment type="subcellular location">
    <subcellularLocation>
        <location evidence="1">Cell membrane</location>
        <topology evidence="1">Multi-pass membrane protein</topology>
    </subcellularLocation>
</comment>
<protein>
    <submittedName>
        <fullName evidence="14">MFS transporter</fullName>
    </submittedName>
</protein>
<feature type="transmembrane region" description="Helical" evidence="11">
    <location>
        <begin position="112"/>
        <end position="135"/>
    </location>
</feature>
<evidence type="ECO:0000313" key="14">
    <source>
        <dbReference type="EMBL" id="MFB9831689.1"/>
    </source>
</evidence>
<feature type="transmembrane region" description="Helical" evidence="11">
    <location>
        <begin position="359"/>
        <end position="376"/>
    </location>
</feature>
<evidence type="ECO:0000256" key="9">
    <source>
        <dbReference type="ARBA" id="ARBA00023136"/>
    </source>
</evidence>
<feature type="transmembrane region" description="Helical" evidence="11">
    <location>
        <begin position="482"/>
        <end position="503"/>
    </location>
</feature>
<evidence type="ECO:0000256" key="8">
    <source>
        <dbReference type="ARBA" id="ARBA00022989"/>
    </source>
</evidence>
<evidence type="ECO:0000259" key="12">
    <source>
        <dbReference type="PROSITE" id="PS50850"/>
    </source>
</evidence>
<feature type="domain" description="Major facilitator superfamily (MFS) profile" evidence="12">
    <location>
        <begin position="81"/>
        <end position="504"/>
    </location>
</feature>
<comment type="similarity">
    <text evidence="2">Belongs to the ABC transporter superfamily.</text>
</comment>
<feature type="compositionally biased region" description="Low complexity" evidence="10">
    <location>
        <begin position="1"/>
        <end position="26"/>
    </location>
</feature>
<feature type="transmembrane region" description="Helical" evidence="11">
    <location>
        <begin position="397"/>
        <end position="420"/>
    </location>
</feature>
<feature type="transmembrane region" description="Helical" evidence="11">
    <location>
        <begin position="426"/>
        <end position="446"/>
    </location>
</feature>
<keyword evidence="8 11" id="KW-1133">Transmembrane helix</keyword>
<dbReference type="EMBL" id="JBHLZP010000025">
    <property type="protein sequence ID" value="MFB9831689.1"/>
    <property type="molecule type" value="Genomic_DNA"/>
</dbReference>
<evidence type="ECO:0000256" key="3">
    <source>
        <dbReference type="ARBA" id="ARBA00022448"/>
    </source>
</evidence>
<keyword evidence="6" id="KW-0067">ATP-binding</keyword>
<gene>
    <name evidence="14" type="ORF">ACFFNX_05735</name>
</gene>
<dbReference type="InterPro" id="IPR011701">
    <property type="entry name" value="MFS"/>
</dbReference>
<feature type="transmembrane region" description="Helical" evidence="11">
    <location>
        <begin position="147"/>
        <end position="166"/>
    </location>
</feature>
<dbReference type="InterPro" id="IPR052156">
    <property type="entry name" value="BCAA_Transport_ATP-bd_LivF"/>
</dbReference>
<dbReference type="PANTHER" id="PTHR43820">
    <property type="entry name" value="HIGH-AFFINITY BRANCHED-CHAIN AMINO ACID TRANSPORT ATP-BINDING PROTEIN LIVF"/>
    <property type="match status" value="1"/>
</dbReference>
<feature type="transmembrane region" description="Helical" evidence="11">
    <location>
        <begin position="172"/>
        <end position="195"/>
    </location>
</feature>
<evidence type="ECO:0000256" key="5">
    <source>
        <dbReference type="ARBA" id="ARBA00022741"/>
    </source>
</evidence>
<evidence type="ECO:0000313" key="15">
    <source>
        <dbReference type="Proteomes" id="UP001589627"/>
    </source>
</evidence>
<keyword evidence="5" id="KW-0547">Nucleotide-binding</keyword>
<keyword evidence="7" id="KW-0029">Amino-acid transport</keyword>
<feature type="transmembrane region" description="Helical" evidence="11">
    <location>
        <begin position="207"/>
        <end position="227"/>
    </location>
</feature>
<dbReference type="InterPro" id="IPR020846">
    <property type="entry name" value="MFS_dom"/>
</dbReference>
<evidence type="ECO:0000256" key="1">
    <source>
        <dbReference type="ARBA" id="ARBA00004651"/>
    </source>
</evidence>
<evidence type="ECO:0000256" key="6">
    <source>
        <dbReference type="ARBA" id="ARBA00022840"/>
    </source>
</evidence>
<reference evidence="14 15" key="1">
    <citation type="submission" date="2024-09" db="EMBL/GenBank/DDBJ databases">
        <authorList>
            <person name="Sun Q."/>
            <person name="Mori K."/>
        </authorList>
    </citation>
    <scope>NUCLEOTIDE SEQUENCE [LARGE SCALE GENOMIC DNA]</scope>
    <source>
        <strain evidence="14 15">TBRC 0563</strain>
    </source>
</reference>
<dbReference type="InterPro" id="IPR003439">
    <property type="entry name" value="ABC_transporter-like_ATP-bd"/>
</dbReference>
<evidence type="ECO:0000256" key="7">
    <source>
        <dbReference type="ARBA" id="ARBA00022970"/>
    </source>
</evidence>
<name>A0ABV5Y9I3_9ACTN</name>
<feature type="transmembrane region" description="Helical" evidence="11">
    <location>
        <begin position="458"/>
        <end position="476"/>
    </location>
</feature>
<evidence type="ECO:0000256" key="11">
    <source>
        <dbReference type="SAM" id="Phobius"/>
    </source>
</evidence>
<dbReference type="Proteomes" id="UP001589627">
    <property type="component" value="Unassembled WGS sequence"/>
</dbReference>
<keyword evidence="9 11" id="KW-0472">Membrane</keyword>
<evidence type="ECO:0000256" key="2">
    <source>
        <dbReference type="ARBA" id="ARBA00005417"/>
    </source>
</evidence>
<dbReference type="Gene3D" id="1.20.1250.20">
    <property type="entry name" value="MFS general substrate transporter like domains"/>
    <property type="match status" value="1"/>
</dbReference>
<organism evidence="14 15">
    <name type="scientific">Actinoallomurus acaciae</name>
    <dbReference type="NCBI Taxonomy" id="502577"/>
    <lineage>
        <taxon>Bacteria</taxon>
        <taxon>Bacillati</taxon>
        <taxon>Actinomycetota</taxon>
        <taxon>Actinomycetes</taxon>
        <taxon>Streptosporangiales</taxon>
        <taxon>Thermomonosporaceae</taxon>
        <taxon>Actinoallomurus</taxon>
    </lineage>
</organism>
<evidence type="ECO:0000256" key="4">
    <source>
        <dbReference type="ARBA" id="ARBA00022692"/>
    </source>
</evidence>
<comment type="caution">
    <text evidence="14">The sequence shown here is derived from an EMBL/GenBank/DDBJ whole genome shotgun (WGS) entry which is preliminary data.</text>
</comment>
<dbReference type="SMART" id="SM00382">
    <property type="entry name" value="AAA"/>
    <property type="match status" value="1"/>
</dbReference>
<keyword evidence="4 11" id="KW-0812">Transmembrane</keyword>
<keyword evidence="3" id="KW-0813">Transport</keyword>
<dbReference type="InterPro" id="IPR027417">
    <property type="entry name" value="P-loop_NTPase"/>
</dbReference>
<feature type="transmembrane region" description="Helical" evidence="11">
    <location>
        <begin position="79"/>
        <end position="100"/>
    </location>
</feature>
<dbReference type="PANTHER" id="PTHR43820:SF4">
    <property type="entry name" value="HIGH-AFFINITY BRANCHED-CHAIN AMINO ACID TRANSPORT ATP-BINDING PROTEIN LIVF"/>
    <property type="match status" value="1"/>
</dbReference>
<dbReference type="SUPFAM" id="SSF52540">
    <property type="entry name" value="P-loop containing nucleoside triphosphate hydrolases"/>
    <property type="match status" value="1"/>
</dbReference>
<evidence type="ECO:0000259" key="13">
    <source>
        <dbReference type="PROSITE" id="PS50893"/>
    </source>
</evidence>
<sequence length="777" mass="82480">MTAVGDGSTGSAGSSASGGSTNPTGSGEAGRRHAEAAASIEAIERSRERLRLAGRRSLGITGSDESPVPLRRAVAEIGWYPLVALMALILIDQFLAGGLLTLGPEISRTFGVGASTIAVIYGLQALAMSLASFPLTAMVQHRPRRALAAVGSGFVWAVATVFAGLATGAWSMALFICVYGAASGSVRSLHLPLLFDTYPAGTRARIYSLYMTALWGSLILAPAFIALMSVFHLTWRGVFLAMGCFSFAVVLVTVRLRDPGFGRWDAERLRAVVHEERTVKTTAAPEAPEPEQDRTVPGAPDSYETSLRFFEVVRRLLLIPTIRRLLVGYVALGVMLTPLITFFNFFLDEQWHQGRVGRAVFGVATNALALPCLLLAGPRIERLYARNPALVSRFAGLLLTVGVVLIGVSALLPVFVLMAAANAVGMVAFAVAITAISTALGNVVPARMRAHAASLANIALYGAGGLVGQLFLSGVYDRSGPVVAIVSLTVPGVIAGVVLFGSGKTINEDLDRMVEEIVEQEEVSAVLSSGGRLPMLSCRDLHVGYDDVKVLFGVSFTVEEGEMVALLGTNGAGKSTLLKAISGLAPPTGGSVRLHGADITYLEPQRRVHLGVCHVAGGRGSFRDLTVVENLRTYGYALGRDRRAVERGLEATFEAFPRLAERRDQRASTMSGGENQMLALGRALIMRPRLLLIDELSLGLAPKIVGELLEMVRRINAEGTAVVLVEQSVNIALSVADHAYFMEKGEMRFDGSAAGLLGRTDLLRAVFLRGATQAVTS</sequence>
<dbReference type="PROSITE" id="PS50850">
    <property type="entry name" value="MFS"/>
    <property type="match status" value="1"/>
</dbReference>